<dbReference type="AlphaFoldDB" id="A0A2T0WPI0"/>
<accession>A0A2T0WPI0</accession>
<dbReference type="EMBL" id="PVTR01000004">
    <property type="protein sequence ID" value="PRY88597.1"/>
    <property type="molecule type" value="Genomic_DNA"/>
</dbReference>
<proteinExistence type="predicted"/>
<gene>
    <name evidence="1" type="ORF">CLW00_104248</name>
</gene>
<dbReference type="OrthoDB" id="1022767at2"/>
<organism evidence="1 2">
    <name type="scientific">Mongoliibacter ruber</name>
    <dbReference type="NCBI Taxonomy" id="1750599"/>
    <lineage>
        <taxon>Bacteria</taxon>
        <taxon>Pseudomonadati</taxon>
        <taxon>Bacteroidota</taxon>
        <taxon>Cytophagia</taxon>
        <taxon>Cytophagales</taxon>
        <taxon>Cyclobacteriaceae</taxon>
        <taxon>Mongoliibacter</taxon>
    </lineage>
</organism>
<dbReference type="Proteomes" id="UP000238157">
    <property type="component" value="Unassembled WGS sequence"/>
</dbReference>
<evidence type="ECO:0000313" key="2">
    <source>
        <dbReference type="Proteomes" id="UP000238157"/>
    </source>
</evidence>
<comment type="caution">
    <text evidence="1">The sequence shown here is derived from an EMBL/GenBank/DDBJ whole genome shotgun (WGS) entry which is preliminary data.</text>
</comment>
<evidence type="ECO:0000313" key="1">
    <source>
        <dbReference type="EMBL" id="PRY88597.1"/>
    </source>
</evidence>
<dbReference type="RefSeq" id="WP_106133316.1">
    <property type="nucleotide sequence ID" value="NZ_PVTR01000004.1"/>
</dbReference>
<reference evidence="1 2" key="1">
    <citation type="submission" date="2018-03" db="EMBL/GenBank/DDBJ databases">
        <title>Genomic Encyclopedia of Archaeal and Bacterial Type Strains, Phase II (KMG-II): from individual species to whole genera.</title>
        <authorList>
            <person name="Goeker M."/>
        </authorList>
    </citation>
    <scope>NUCLEOTIDE SEQUENCE [LARGE SCALE GENOMIC DNA]</scope>
    <source>
        <strain evidence="1 2">DSM 27929</strain>
    </source>
</reference>
<keyword evidence="2" id="KW-1185">Reference proteome</keyword>
<name>A0A2T0WPI0_9BACT</name>
<protein>
    <submittedName>
        <fullName evidence="1">Uncharacterized protein</fullName>
    </submittedName>
</protein>
<sequence>MFDYVHVVELTEVDIKNHLKRVNYQAQLLIEAPLFYELGNALLKGQMAGKFFEIIVVIPQGFKPLEMGSLMHRLVQSGASIGFLEGGFMIEDMELFALLDNKVLISNKLHGIEKDVMALVFQKHKEFEKVMGISQKVKTSSQNIKIQFKADNYFVSKNQPVQLSWEIENADLVVLNPGAMVLDSEGSISLPIEEDTLFTISCKNAKYKRTLSIFIKYLEEDILRLSLLVYNRDLDTFIEIDPVKPDDHRYAVYKGDLIKVEWVCKGEFKLSEEGMGQLENIGFQDIILMHHKVFQFSAQQDSLLIDKRMEVIPISDDEILSDQVIGLDEKKEASSIKNRSIAHEKLNKTWLHKLGLKFKK</sequence>